<dbReference type="AlphaFoldDB" id="A0A482VBI6"/>
<evidence type="ECO:0000313" key="4">
    <source>
        <dbReference type="Proteomes" id="UP000292052"/>
    </source>
</evidence>
<feature type="region of interest" description="Disordered" evidence="2">
    <location>
        <begin position="1047"/>
        <end position="1074"/>
    </location>
</feature>
<feature type="region of interest" description="Disordered" evidence="2">
    <location>
        <begin position="993"/>
        <end position="1022"/>
    </location>
</feature>
<keyword evidence="4" id="KW-1185">Reference proteome</keyword>
<feature type="region of interest" description="Disordered" evidence="2">
    <location>
        <begin position="852"/>
        <end position="940"/>
    </location>
</feature>
<name>A0A482VBI6_ASBVE</name>
<feature type="compositionally biased region" description="Polar residues" evidence="2">
    <location>
        <begin position="388"/>
        <end position="408"/>
    </location>
</feature>
<feature type="region of interest" description="Disordered" evidence="2">
    <location>
        <begin position="737"/>
        <end position="757"/>
    </location>
</feature>
<feature type="compositionally biased region" description="Low complexity" evidence="2">
    <location>
        <begin position="902"/>
        <end position="913"/>
    </location>
</feature>
<evidence type="ECO:0000256" key="1">
    <source>
        <dbReference type="SAM" id="Coils"/>
    </source>
</evidence>
<feature type="compositionally biased region" description="Low complexity" evidence="2">
    <location>
        <begin position="487"/>
        <end position="498"/>
    </location>
</feature>
<feature type="compositionally biased region" description="Low complexity" evidence="2">
    <location>
        <begin position="363"/>
        <end position="373"/>
    </location>
</feature>
<feature type="region of interest" description="Disordered" evidence="2">
    <location>
        <begin position="447"/>
        <end position="522"/>
    </location>
</feature>
<accession>A0A482VBI6</accession>
<feature type="compositionally biased region" description="Basic and acidic residues" evidence="2">
    <location>
        <begin position="51"/>
        <end position="80"/>
    </location>
</feature>
<feature type="compositionally biased region" description="Basic residues" evidence="2">
    <location>
        <begin position="374"/>
        <end position="383"/>
    </location>
</feature>
<feature type="compositionally biased region" description="Low complexity" evidence="2">
    <location>
        <begin position="993"/>
        <end position="1010"/>
    </location>
</feature>
<dbReference type="EMBL" id="QDEB01117442">
    <property type="protein sequence ID" value="RZB40604.1"/>
    <property type="molecule type" value="Genomic_DNA"/>
</dbReference>
<feature type="compositionally biased region" description="Polar residues" evidence="2">
    <location>
        <begin position="888"/>
        <end position="900"/>
    </location>
</feature>
<keyword evidence="1" id="KW-0175">Coiled coil</keyword>
<protein>
    <submittedName>
        <fullName evidence="3">Uncharacterized protein</fullName>
    </submittedName>
</protein>
<evidence type="ECO:0000313" key="3">
    <source>
        <dbReference type="EMBL" id="RZB40604.1"/>
    </source>
</evidence>
<gene>
    <name evidence="3" type="ORF">BDFB_007957</name>
</gene>
<feature type="compositionally biased region" description="Basic and acidic residues" evidence="2">
    <location>
        <begin position="259"/>
        <end position="275"/>
    </location>
</feature>
<comment type="caution">
    <text evidence="3">The sequence shown here is derived from an EMBL/GenBank/DDBJ whole genome shotgun (WGS) entry which is preliminary data.</text>
</comment>
<reference evidence="3 4" key="1">
    <citation type="submission" date="2017-03" db="EMBL/GenBank/DDBJ databases">
        <title>Genome of the blue death feigning beetle - Asbolus verrucosus.</title>
        <authorList>
            <person name="Rider S.D."/>
        </authorList>
    </citation>
    <scope>NUCLEOTIDE SEQUENCE [LARGE SCALE GENOMIC DNA]</scope>
    <source>
        <strain evidence="3">Butters</strain>
        <tissue evidence="3">Head and leg muscle</tissue>
    </source>
</reference>
<feature type="compositionally biased region" description="Low complexity" evidence="2">
    <location>
        <begin position="505"/>
        <end position="517"/>
    </location>
</feature>
<feature type="region of interest" description="Disordered" evidence="2">
    <location>
        <begin position="1"/>
        <end position="114"/>
    </location>
</feature>
<sequence length="1074" mass="119068">MVDKTWGRDENVKNFEREGDVAKTSEKSLREDKNVTGAVGTSDKAVSGTIRKSDKSLKEDRNLTKSRSKDVAPKKTDIPPKPKITLKSSKDRVPHFGAESNNKPVQYYDHPNRFSKQYIPSSHIEKIDEENLVVSPNVMSEDEVLEKMRQRDIEAHIRGQVALEKEKIQREYRELLKKLPALQKQERIAEIGMDKEKYHMTKERLEEMEKKRQNRLDNAYEELFVRRKPATVTLPRRKESEEVAPSLNLATWDVDFEPADSRPDTETSNKSRTEQLSHLLSNLKAQKDSLLKEIENTLSKDTLTQLTKSSYDDIKSKSTDYTQSKTKRKRSRDERAPSPSSSEINFEEESEVKTKSSKRGKDTTSVTTTGSPSPRKKAKKSKTKVLVLQNTSTQTTPKPGQSAATSPLTVPATERTEQEPCVCHKEAEDDLCEIVIKIKEDEKPEVIVNPPMMGKSVKVITEEKKMEQTQDNIQDSSREDSRRSKKSSSSTKTVQKASSWREQLSRSGSSQSTSSTSYFEPPSKSVGVLKKLGKSPEIEEISRSMDNTASSGGGGKIIDPRLLTYIKKLLNMSRASIDELTVSATSEVSTPSPSVVETPTNNPLLQLLNVMKYFNLDFADLQKQINFFSDESSVHYNTAESVTVSSSSNTSEGGRSVQFQSCTELDVNVVKSDTKGEDLGKKLIQYADIAASCTKKISNLTAMIEKVRAEKKKILQSPPTTSSDGEKDMSTTSYLALPGTSVDKEKDSSATSSPKQDDLDANLLTIDYSYAERLKQLTSEEIEIEKKRTESENPSDGELLAKLKKLVQEGDGKTVGVISQKTTVTQTKPTTEKNKKDLSPFFLDIPKLPRLEAPSLEKKKKRPPPSKGLKALGGPVPHELSTIIEADSQLSTKMESSIRVTSPKSSSGSKSSSVPDILTEVQHKEIKSQSTTNSSDDVSEMETMETMLISIGMEWAIPTLKKTREALALTSSSSSSGSKKDSGEVSLREFLSKISSSSSTPGSTLSDSQSQGMSLIQVDNRRTSTPILDNLNEVKKDGGPIFLTDSDISSVREQSDGTKEKFYDLNDGSISKTG</sequence>
<feature type="region of interest" description="Disordered" evidence="2">
    <location>
        <begin position="713"/>
        <end position="732"/>
    </location>
</feature>
<feature type="coiled-coil region" evidence="1">
    <location>
        <begin position="165"/>
        <end position="222"/>
    </location>
</feature>
<dbReference type="OrthoDB" id="6359887at2759"/>
<feature type="region of interest" description="Disordered" evidence="2">
    <location>
        <begin position="297"/>
        <end position="421"/>
    </location>
</feature>
<feature type="compositionally biased region" description="Basic and acidic residues" evidence="2">
    <location>
        <begin position="1"/>
        <end position="34"/>
    </location>
</feature>
<dbReference type="Proteomes" id="UP000292052">
    <property type="component" value="Unassembled WGS sequence"/>
</dbReference>
<organism evidence="3 4">
    <name type="scientific">Asbolus verrucosus</name>
    <name type="common">Desert ironclad beetle</name>
    <dbReference type="NCBI Taxonomy" id="1661398"/>
    <lineage>
        <taxon>Eukaryota</taxon>
        <taxon>Metazoa</taxon>
        <taxon>Ecdysozoa</taxon>
        <taxon>Arthropoda</taxon>
        <taxon>Hexapoda</taxon>
        <taxon>Insecta</taxon>
        <taxon>Pterygota</taxon>
        <taxon>Neoptera</taxon>
        <taxon>Endopterygota</taxon>
        <taxon>Coleoptera</taxon>
        <taxon>Polyphaga</taxon>
        <taxon>Cucujiformia</taxon>
        <taxon>Tenebrionidae</taxon>
        <taxon>Pimeliinae</taxon>
        <taxon>Asbolus</taxon>
    </lineage>
</organism>
<evidence type="ECO:0000256" key="2">
    <source>
        <dbReference type="SAM" id="MobiDB-lite"/>
    </source>
</evidence>
<feature type="compositionally biased region" description="Basic and acidic residues" evidence="2">
    <location>
        <begin position="1053"/>
        <end position="1064"/>
    </location>
</feature>
<feature type="region of interest" description="Disordered" evidence="2">
    <location>
        <begin position="254"/>
        <end position="275"/>
    </location>
</feature>
<feature type="compositionally biased region" description="Basic and acidic residues" evidence="2">
    <location>
        <begin position="351"/>
        <end position="362"/>
    </location>
</feature>
<feature type="compositionally biased region" description="Polar residues" evidence="2">
    <location>
        <begin position="297"/>
        <end position="309"/>
    </location>
</feature>
<proteinExistence type="predicted"/>